<dbReference type="SMART" id="SM00388">
    <property type="entry name" value="HisKA"/>
    <property type="match status" value="1"/>
</dbReference>
<dbReference type="GO" id="GO:0005886">
    <property type="term" value="C:plasma membrane"/>
    <property type="evidence" value="ECO:0007669"/>
    <property type="project" value="UniProtKB-SubCell"/>
</dbReference>
<dbReference type="Pfam" id="PF00672">
    <property type="entry name" value="HAMP"/>
    <property type="match status" value="1"/>
</dbReference>
<dbReference type="SUPFAM" id="SSF158472">
    <property type="entry name" value="HAMP domain-like"/>
    <property type="match status" value="1"/>
</dbReference>
<keyword evidence="4" id="KW-1003">Cell membrane</keyword>
<dbReference type="SMART" id="SM00387">
    <property type="entry name" value="HATPase_c"/>
    <property type="match status" value="1"/>
</dbReference>
<evidence type="ECO:0000256" key="3">
    <source>
        <dbReference type="ARBA" id="ARBA00012438"/>
    </source>
</evidence>
<dbReference type="RefSeq" id="WP_188531955.1">
    <property type="nucleotide sequence ID" value="NZ_BMGR01000010.1"/>
</dbReference>
<organism evidence="17 18">
    <name type="scientific">Paenibacillus abyssi</name>
    <dbReference type="NCBI Taxonomy" id="1340531"/>
    <lineage>
        <taxon>Bacteria</taxon>
        <taxon>Bacillati</taxon>
        <taxon>Bacillota</taxon>
        <taxon>Bacilli</taxon>
        <taxon>Bacillales</taxon>
        <taxon>Paenibacillaceae</taxon>
        <taxon>Paenibacillus</taxon>
    </lineage>
</organism>
<keyword evidence="5" id="KW-0597">Phosphoprotein</keyword>
<dbReference type="PRINTS" id="PR00344">
    <property type="entry name" value="BCTRLSENSOR"/>
</dbReference>
<dbReference type="InterPro" id="IPR050398">
    <property type="entry name" value="HssS/ArlS-like"/>
</dbReference>
<dbReference type="PANTHER" id="PTHR45528:SF1">
    <property type="entry name" value="SENSOR HISTIDINE KINASE CPXA"/>
    <property type="match status" value="1"/>
</dbReference>
<dbReference type="Gene3D" id="1.10.287.130">
    <property type="match status" value="1"/>
</dbReference>
<dbReference type="CDD" id="cd06225">
    <property type="entry name" value="HAMP"/>
    <property type="match status" value="1"/>
</dbReference>
<dbReference type="PANTHER" id="PTHR45528">
    <property type="entry name" value="SENSOR HISTIDINE KINASE CPXA"/>
    <property type="match status" value="1"/>
</dbReference>
<name>A0A917FWJ4_9BACL</name>
<evidence type="ECO:0000313" key="18">
    <source>
        <dbReference type="Proteomes" id="UP000644756"/>
    </source>
</evidence>
<feature type="transmembrane region" description="Helical" evidence="14">
    <location>
        <begin position="166"/>
        <end position="186"/>
    </location>
</feature>
<dbReference type="CDD" id="cd00082">
    <property type="entry name" value="HisKA"/>
    <property type="match status" value="1"/>
</dbReference>
<dbReference type="InterPro" id="IPR036890">
    <property type="entry name" value="HATPase_C_sf"/>
</dbReference>
<keyword evidence="8" id="KW-0547">Nucleotide-binding</keyword>
<keyword evidence="6" id="KW-0808">Transferase</keyword>
<comment type="subcellular location">
    <subcellularLocation>
        <location evidence="2">Cell membrane</location>
        <topology evidence="2">Multi-pass membrane protein</topology>
    </subcellularLocation>
</comment>
<dbReference type="SUPFAM" id="SSF47384">
    <property type="entry name" value="Homodimeric domain of signal transducing histidine kinase"/>
    <property type="match status" value="1"/>
</dbReference>
<dbReference type="InterPro" id="IPR036097">
    <property type="entry name" value="HisK_dim/P_sf"/>
</dbReference>
<dbReference type="AlphaFoldDB" id="A0A917FWJ4"/>
<dbReference type="Proteomes" id="UP000644756">
    <property type="component" value="Unassembled WGS sequence"/>
</dbReference>
<keyword evidence="9 17" id="KW-0418">Kinase</keyword>
<dbReference type="PROSITE" id="PS50885">
    <property type="entry name" value="HAMP"/>
    <property type="match status" value="1"/>
</dbReference>
<dbReference type="GO" id="GO:0005524">
    <property type="term" value="F:ATP binding"/>
    <property type="evidence" value="ECO:0007669"/>
    <property type="project" value="UniProtKB-KW"/>
</dbReference>
<protein>
    <recommendedName>
        <fullName evidence="3">histidine kinase</fullName>
        <ecNumber evidence="3">2.7.13.3</ecNumber>
    </recommendedName>
</protein>
<evidence type="ECO:0000256" key="9">
    <source>
        <dbReference type="ARBA" id="ARBA00022777"/>
    </source>
</evidence>
<dbReference type="InterPro" id="IPR005467">
    <property type="entry name" value="His_kinase_dom"/>
</dbReference>
<accession>A0A917FWJ4</accession>
<evidence type="ECO:0000256" key="13">
    <source>
        <dbReference type="ARBA" id="ARBA00023136"/>
    </source>
</evidence>
<sequence>MSIRVKLKLTLLAMVIVPQLLLIIVALLVTPIFQGKVHVFKTYEVNQELLLHLSEVTGEVKYVASHDPDRFKEPEYVQSVMNRFEQWNSGFILTEGGEVTASPNWLADTAKQTESTVSKAQSADNIKIGAENYSIHKETFTYSDGSAGEYTLLYNYEPIPVYMRPLIFIALLISIGVTHFVLSYLVSRSLIRPLDELKGAVEQIKDGNLNFVVKPTSNDEIGQLGTAFEDMRSRLKTSIDQSLQYEENRKELISNISHDLKTPITAIKGYVEGILDGVANTEEKREKYIRTIYSKASEMDKLIDELFLFSKLDLNKETYDFQSFDLHRYLSDYMEERQFDMEKSGVILEFVPAANVPVHVTADREKLSRVLSNIIDNSLKYMKVLPAGREKRVTVSLKEKEDCVKVEIQDTGPGINKQALPHIFDRFYRAEQSRSSANGGSGLGLAIVKHIVEGHGGTAEAASIEGQGSKIAFTLPKSMSKEATVKKVEENFDH</sequence>
<feature type="domain" description="Histidine kinase" evidence="15">
    <location>
        <begin position="255"/>
        <end position="479"/>
    </location>
</feature>
<dbReference type="InterPro" id="IPR004358">
    <property type="entry name" value="Sig_transdc_His_kin-like_C"/>
</dbReference>
<feature type="transmembrane region" description="Helical" evidence="14">
    <location>
        <begin position="12"/>
        <end position="33"/>
    </location>
</feature>
<keyword evidence="7 14" id="KW-0812">Transmembrane</keyword>
<dbReference type="FunFam" id="3.30.565.10:FF:000006">
    <property type="entry name" value="Sensor histidine kinase WalK"/>
    <property type="match status" value="1"/>
</dbReference>
<keyword evidence="12" id="KW-0902">Two-component regulatory system</keyword>
<comment type="caution">
    <text evidence="17">The sequence shown here is derived from an EMBL/GenBank/DDBJ whole genome shotgun (WGS) entry which is preliminary data.</text>
</comment>
<dbReference type="InterPro" id="IPR003660">
    <property type="entry name" value="HAMP_dom"/>
</dbReference>
<evidence type="ECO:0000259" key="16">
    <source>
        <dbReference type="PROSITE" id="PS50885"/>
    </source>
</evidence>
<dbReference type="SUPFAM" id="SSF55874">
    <property type="entry name" value="ATPase domain of HSP90 chaperone/DNA topoisomerase II/histidine kinase"/>
    <property type="match status" value="1"/>
</dbReference>
<dbReference type="InterPro" id="IPR003661">
    <property type="entry name" value="HisK_dim/P_dom"/>
</dbReference>
<keyword evidence="18" id="KW-1185">Reference proteome</keyword>
<dbReference type="Gene3D" id="6.10.340.10">
    <property type="match status" value="1"/>
</dbReference>
<feature type="domain" description="HAMP" evidence="16">
    <location>
        <begin position="188"/>
        <end position="240"/>
    </location>
</feature>
<evidence type="ECO:0000256" key="11">
    <source>
        <dbReference type="ARBA" id="ARBA00022989"/>
    </source>
</evidence>
<proteinExistence type="predicted"/>
<reference evidence="17" key="1">
    <citation type="journal article" date="2014" name="Int. J. Syst. Evol. Microbiol.">
        <title>Complete genome sequence of Corynebacterium casei LMG S-19264T (=DSM 44701T), isolated from a smear-ripened cheese.</title>
        <authorList>
            <consortium name="US DOE Joint Genome Institute (JGI-PGF)"/>
            <person name="Walter F."/>
            <person name="Albersmeier A."/>
            <person name="Kalinowski J."/>
            <person name="Ruckert C."/>
        </authorList>
    </citation>
    <scope>NUCLEOTIDE SEQUENCE</scope>
    <source>
        <strain evidence="17">CGMCC 1.12987</strain>
    </source>
</reference>
<evidence type="ECO:0000256" key="4">
    <source>
        <dbReference type="ARBA" id="ARBA00022475"/>
    </source>
</evidence>
<dbReference type="EMBL" id="BMGR01000010">
    <property type="protein sequence ID" value="GGG11697.1"/>
    <property type="molecule type" value="Genomic_DNA"/>
</dbReference>
<dbReference type="SMART" id="SM00304">
    <property type="entry name" value="HAMP"/>
    <property type="match status" value="1"/>
</dbReference>
<evidence type="ECO:0000313" key="17">
    <source>
        <dbReference type="EMBL" id="GGG11697.1"/>
    </source>
</evidence>
<dbReference type="PROSITE" id="PS50109">
    <property type="entry name" value="HIS_KIN"/>
    <property type="match status" value="1"/>
</dbReference>
<evidence type="ECO:0000256" key="5">
    <source>
        <dbReference type="ARBA" id="ARBA00022553"/>
    </source>
</evidence>
<keyword evidence="13 14" id="KW-0472">Membrane</keyword>
<dbReference type="FunFam" id="1.10.287.130:FF:000001">
    <property type="entry name" value="Two-component sensor histidine kinase"/>
    <property type="match status" value="1"/>
</dbReference>
<evidence type="ECO:0000256" key="14">
    <source>
        <dbReference type="SAM" id="Phobius"/>
    </source>
</evidence>
<evidence type="ECO:0000259" key="15">
    <source>
        <dbReference type="PROSITE" id="PS50109"/>
    </source>
</evidence>
<dbReference type="GO" id="GO:0000155">
    <property type="term" value="F:phosphorelay sensor kinase activity"/>
    <property type="evidence" value="ECO:0007669"/>
    <property type="project" value="InterPro"/>
</dbReference>
<dbReference type="Gene3D" id="3.30.565.10">
    <property type="entry name" value="Histidine kinase-like ATPase, C-terminal domain"/>
    <property type="match status" value="1"/>
</dbReference>
<evidence type="ECO:0000256" key="1">
    <source>
        <dbReference type="ARBA" id="ARBA00000085"/>
    </source>
</evidence>
<gene>
    <name evidence="17" type="ORF">GCM10010916_30690</name>
</gene>
<dbReference type="InterPro" id="IPR003594">
    <property type="entry name" value="HATPase_dom"/>
</dbReference>
<dbReference type="CDD" id="cd00075">
    <property type="entry name" value="HATPase"/>
    <property type="match status" value="1"/>
</dbReference>
<evidence type="ECO:0000256" key="2">
    <source>
        <dbReference type="ARBA" id="ARBA00004651"/>
    </source>
</evidence>
<dbReference type="EC" id="2.7.13.3" evidence="3"/>
<evidence type="ECO:0000256" key="6">
    <source>
        <dbReference type="ARBA" id="ARBA00022679"/>
    </source>
</evidence>
<dbReference type="Pfam" id="PF02518">
    <property type="entry name" value="HATPase_c"/>
    <property type="match status" value="1"/>
</dbReference>
<evidence type="ECO:0000256" key="7">
    <source>
        <dbReference type="ARBA" id="ARBA00022692"/>
    </source>
</evidence>
<keyword evidence="11 14" id="KW-1133">Transmembrane helix</keyword>
<comment type="catalytic activity">
    <reaction evidence="1">
        <text>ATP + protein L-histidine = ADP + protein N-phospho-L-histidine.</text>
        <dbReference type="EC" id="2.7.13.3"/>
    </reaction>
</comment>
<evidence type="ECO:0000256" key="8">
    <source>
        <dbReference type="ARBA" id="ARBA00022741"/>
    </source>
</evidence>
<keyword evidence="10" id="KW-0067">ATP-binding</keyword>
<evidence type="ECO:0000256" key="12">
    <source>
        <dbReference type="ARBA" id="ARBA00023012"/>
    </source>
</evidence>
<dbReference type="Pfam" id="PF00512">
    <property type="entry name" value="HisKA"/>
    <property type="match status" value="1"/>
</dbReference>
<reference evidence="17" key="2">
    <citation type="submission" date="2020-09" db="EMBL/GenBank/DDBJ databases">
        <authorList>
            <person name="Sun Q."/>
            <person name="Zhou Y."/>
        </authorList>
    </citation>
    <scope>NUCLEOTIDE SEQUENCE</scope>
    <source>
        <strain evidence="17">CGMCC 1.12987</strain>
    </source>
</reference>
<evidence type="ECO:0000256" key="10">
    <source>
        <dbReference type="ARBA" id="ARBA00022840"/>
    </source>
</evidence>